<accession>F3ZWB5</accession>
<dbReference type="InterPro" id="IPR002068">
    <property type="entry name" value="A-crystallin/Hsp20_dom"/>
</dbReference>
<dbReference type="CDD" id="cd06464">
    <property type="entry name" value="ACD_sHsps-like"/>
    <property type="match status" value="1"/>
</dbReference>
<proteinExistence type="inferred from homology"/>
<dbReference type="Proteomes" id="UP000008457">
    <property type="component" value="Chromosome"/>
</dbReference>
<dbReference type="RefSeq" id="WP_013781950.1">
    <property type="nucleotide sequence ID" value="NC_015520.1"/>
</dbReference>
<gene>
    <name evidence="4" type="ordered locus">Mahau_2358</name>
</gene>
<dbReference type="HOGENOM" id="CLU_046737_12_4_9"/>
<dbReference type="PANTHER" id="PTHR11527">
    <property type="entry name" value="HEAT-SHOCK PROTEIN 20 FAMILY MEMBER"/>
    <property type="match status" value="1"/>
</dbReference>
<reference evidence="4 5" key="2">
    <citation type="journal article" date="2011" name="Stand. Genomic Sci.">
        <title>Complete genome sequence of Mahella australiensis type strain (50-1 BON).</title>
        <authorList>
            <person name="Sikorski J."/>
            <person name="Teshima H."/>
            <person name="Nolan M."/>
            <person name="Lucas S."/>
            <person name="Hammon N."/>
            <person name="Deshpande S."/>
            <person name="Cheng J.F."/>
            <person name="Pitluck S."/>
            <person name="Liolios K."/>
            <person name="Pagani I."/>
            <person name="Ivanova N."/>
            <person name="Huntemann M."/>
            <person name="Mavromatis K."/>
            <person name="Ovchinikova G."/>
            <person name="Pati A."/>
            <person name="Tapia R."/>
            <person name="Han C."/>
            <person name="Goodwin L."/>
            <person name="Chen A."/>
            <person name="Palaniappan K."/>
            <person name="Land M."/>
            <person name="Hauser L."/>
            <person name="Ngatchou-Djao O.D."/>
            <person name="Rohde M."/>
            <person name="Pukall R."/>
            <person name="Spring S."/>
            <person name="Abt B."/>
            <person name="Goker M."/>
            <person name="Detter J.C."/>
            <person name="Woyke T."/>
            <person name="Bristow J."/>
            <person name="Markowitz V."/>
            <person name="Hugenholtz P."/>
            <person name="Eisen J.A."/>
            <person name="Kyrpides N.C."/>
            <person name="Klenk H.P."/>
            <person name="Lapidus A."/>
        </authorList>
    </citation>
    <scope>NUCLEOTIDE SEQUENCE [LARGE SCALE GENOMIC DNA]</scope>
    <source>
        <strain evidence="5">DSM 15567 / CIP 107919 / 50-1 BON</strain>
    </source>
</reference>
<dbReference type="OrthoDB" id="9811615at2"/>
<comment type="similarity">
    <text evidence="1 2">Belongs to the small heat shock protein (HSP20) family.</text>
</comment>
<dbReference type="AlphaFoldDB" id="F3ZWB5"/>
<dbReference type="EMBL" id="CP002360">
    <property type="protein sequence ID" value="AEE97524.1"/>
    <property type="molecule type" value="Genomic_DNA"/>
</dbReference>
<dbReference type="STRING" id="697281.Mahau_2358"/>
<protein>
    <submittedName>
        <fullName evidence="4">Heat shock protein Hsp20</fullName>
    </submittedName>
</protein>
<dbReference type="InterPro" id="IPR031107">
    <property type="entry name" value="Small_HSP"/>
</dbReference>
<name>F3ZWB5_MAHA5</name>
<reference evidence="5" key="1">
    <citation type="submission" date="2010-11" db="EMBL/GenBank/DDBJ databases">
        <title>The complete genome of Mahella australiensis DSM 15567.</title>
        <authorList>
            <consortium name="US DOE Joint Genome Institute (JGI-PGF)"/>
            <person name="Lucas S."/>
            <person name="Copeland A."/>
            <person name="Lapidus A."/>
            <person name="Bruce D."/>
            <person name="Goodwin L."/>
            <person name="Pitluck S."/>
            <person name="Kyrpides N."/>
            <person name="Mavromatis K."/>
            <person name="Pagani I."/>
            <person name="Ivanova N."/>
            <person name="Teshima H."/>
            <person name="Brettin T."/>
            <person name="Detter J.C."/>
            <person name="Han C."/>
            <person name="Tapia R."/>
            <person name="Land M."/>
            <person name="Hauser L."/>
            <person name="Markowitz V."/>
            <person name="Cheng J.-F."/>
            <person name="Hugenholtz P."/>
            <person name="Woyke T."/>
            <person name="Wu D."/>
            <person name="Spring S."/>
            <person name="Pukall R."/>
            <person name="Steenblock K."/>
            <person name="Schneider S."/>
            <person name="Klenk H.-P."/>
            <person name="Eisen J.A."/>
        </authorList>
    </citation>
    <scope>NUCLEOTIDE SEQUENCE [LARGE SCALE GENOMIC DNA]</scope>
    <source>
        <strain evidence="5">DSM 15567 / CIP 107919 / 50-1 BON</strain>
    </source>
</reference>
<feature type="domain" description="SHSP" evidence="3">
    <location>
        <begin position="42"/>
        <end position="156"/>
    </location>
</feature>
<evidence type="ECO:0000256" key="1">
    <source>
        <dbReference type="PROSITE-ProRule" id="PRU00285"/>
    </source>
</evidence>
<dbReference type="Gene3D" id="2.60.40.790">
    <property type="match status" value="1"/>
</dbReference>
<keyword evidence="4" id="KW-0346">Stress response</keyword>
<evidence type="ECO:0000313" key="5">
    <source>
        <dbReference type="Proteomes" id="UP000008457"/>
    </source>
</evidence>
<dbReference type="SUPFAM" id="SSF49764">
    <property type="entry name" value="HSP20-like chaperones"/>
    <property type="match status" value="1"/>
</dbReference>
<evidence type="ECO:0000313" key="4">
    <source>
        <dbReference type="EMBL" id="AEE97524.1"/>
    </source>
</evidence>
<keyword evidence="5" id="KW-1185">Reference proteome</keyword>
<dbReference type="PROSITE" id="PS01031">
    <property type="entry name" value="SHSP"/>
    <property type="match status" value="1"/>
</dbReference>
<organism evidence="4 5">
    <name type="scientific">Mahella australiensis (strain DSM 15567 / CIP 107919 / 50-1 BON)</name>
    <dbReference type="NCBI Taxonomy" id="697281"/>
    <lineage>
        <taxon>Bacteria</taxon>
        <taxon>Bacillati</taxon>
        <taxon>Bacillota</taxon>
        <taxon>Clostridia</taxon>
        <taxon>Thermoanaerobacterales</taxon>
        <taxon>Thermoanaerobacterales Family IV. Incertae Sedis</taxon>
        <taxon>Mahella</taxon>
    </lineage>
</organism>
<evidence type="ECO:0000259" key="3">
    <source>
        <dbReference type="PROSITE" id="PS01031"/>
    </source>
</evidence>
<dbReference type="InterPro" id="IPR008978">
    <property type="entry name" value="HSP20-like_chaperone"/>
</dbReference>
<sequence>MANIIRRDPFYEMDRQINALRRNMDRIFNDLLGGVGDLIPYSSEADVFGDIRVDVLERDNDVLIKADVPGINEKDIDIEVTDNDVTISGKYEEETKDEGKGYIVHERRSGAFSRTIPMNVDIVPDKAQAKFNNGVLEITIPKAEGSKRKSIKLKIDKGENK</sequence>
<dbReference type="KEGG" id="mas:Mahau_2358"/>
<dbReference type="eggNOG" id="COG0071">
    <property type="taxonomic scope" value="Bacteria"/>
</dbReference>
<dbReference type="Pfam" id="PF00011">
    <property type="entry name" value="HSP20"/>
    <property type="match status" value="1"/>
</dbReference>
<evidence type="ECO:0000256" key="2">
    <source>
        <dbReference type="RuleBase" id="RU003616"/>
    </source>
</evidence>